<evidence type="ECO:0000256" key="5">
    <source>
        <dbReference type="ARBA" id="ARBA00023157"/>
    </source>
</evidence>
<feature type="disulfide bond" evidence="7">
    <location>
        <begin position="111"/>
        <end position="121"/>
    </location>
</feature>
<keyword evidence="6" id="KW-0325">Glycoprotein</keyword>
<accession>A0A401TIP3</accession>
<keyword evidence="2" id="KW-0964">Secreted</keyword>
<dbReference type="OrthoDB" id="536948at2759"/>
<dbReference type="PRINTS" id="PR00258">
    <property type="entry name" value="SPERACTRCPTR"/>
</dbReference>
<dbReference type="GO" id="GO:0031638">
    <property type="term" value="P:zymogen activation"/>
    <property type="evidence" value="ECO:0007669"/>
    <property type="project" value="TreeGrafter"/>
</dbReference>
<evidence type="ECO:0000256" key="2">
    <source>
        <dbReference type="ARBA" id="ARBA00022525"/>
    </source>
</evidence>
<protein>
    <recommendedName>
        <fullName evidence="8">SRCR domain-containing protein</fullName>
    </recommendedName>
</protein>
<evidence type="ECO:0000256" key="3">
    <source>
        <dbReference type="ARBA" id="ARBA00022729"/>
    </source>
</evidence>
<comment type="caution">
    <text evidence="9">The sequence shown here is derived from an EMBL/GenBank/DDBJ whole genome shotgun (WGS) entry which is preliminary data.</text>
</comment>
<dbReference type="EMBL" id="BEZZ01089143">
    <property type="protein sequence ID" value="GCC42505.1"/>
    <property type="molecule type" value="Genomic_DNA"/>
</dbReference>
<dbReference type="GO" id="GO:0004252">
    <property type="term" value="F:serine-type endopeptidase activity"/>
    <property type="evidence" value="ECO:0007669"/>
    <property type="project" value="TreeGrafter"/>
</dbReference>
<reference evidence="9 10" key="1">
    <citation type="journal article" date="2018" name="Nat. Ecol. Evol.">
        <title>Shark genomes provide insights into elasmobranch evolution and the origin of vertebrates.</title>
        <authorList>
            <person name="Hara Y"/>
            <person name="Yamaguchi K"/>
            <person name="Onimaru K"/>
            <person name="Kadota M"/>
            <person name="Koyanagi M"/>
            <person name="Keeley SD"/>
            <person name="Tatsumi K"/>
            <person name="Tanaka K"/>
            <person name="Motone F"/>
            <person name="Kageyama Y"/>
            <person name="Nozu R"/>
            <person name="Adachi N"/>
            <person name="Nishimura O"/>
            <person name="Nakagawa R"/>
            <person name="Tanegashima C"/>
            <person name="Kiyatake I"/>
            <person name="Matsumoto R"/>
            <person name="Murakumo K"/>
            <person name="Nishida K"/>
            <person name="Terakita A"/>
            <person name="Kuratani S"/>
            <person name="Sato K"/>
            <person name="Hyodo S Kuraku.S."/>
        </authorList>
    </citation>
    <scope>NUCLEOTIDE SEQUENCE [LARGE SCALE GENOMIC DNA]</scope>
</reference>
<evidence type="ECO:0000256" key="6">
    <source>
        <dbReference type="ARBA" id="ARBA00023180"/>
    </source>
</evidence>
<organism evidence="9 10">
    <name type="scientific">Chiloscyllium punctatum</name>
    <name type="common">Brownbanded bambooshark</name>
    <name type="synonym">Hemiscyllium punctatum</name>
    <dbReference type="NCBI Taxonomy" id="137246"/>
    <lineage>
        <taxon>Eukaryota</taxon>
        <taxon>Metazoa</taxon>
        <taxon>Chordata</taxon>
        <taxon>Craniata</taxon>
        <taxon>Vertebrata</taxon>
        <taxon>Chondrichthyes</taxon>
        <taxon>Elasmobranchii</taxon>
        <taxon>Galeomorphii</taxon>
        <taxon>Galeoidea</taxon>
        <taxon>Orectolobiformes</taxon>
        <taxon>Hemiscylliidae</taxon>
        <taxon>Chiloscyllium</taxon>
    </lineage>
</organism>
<dbReference type="SMART" id="SM00202">
    <property type="entry name" value="SR"/>
    <property type="match status" value="1"/>
</dbReference>
<comment type="subcellular location">
    <subcellularLocation>
        <location evidence="1">Secreted</location>
    </subcellularLocation>
</comment>
<dbReference type="InterPro" id="IPR036772">
    <property type="entry name" value="SRCR-like_dom_sf"/>
</dbReference>
<feature type="disulfide bond" evidence="7">
    <location>
        <begin position="67"/>
        <end position="131"/>
    </location>
</feature>
<evidence type="ECO:0000313" key="9">
    <source>
        <dbReference type="EMBL" id="GCC42505.1"/>
    </source>
</evidence>
<keyword evidence="3" id="KW-0732">Signal</keyword>
<feature type="disulfide bond" evidence="7">
    <location>
        <begin position="80"/>
        <end position="141"/>
    </location>
</feature>
<feature type="domain" description="SRCR" evidence="8">
    <location>
        <begin position="1"/>
        <end position="37"/>
    </location>
</feature>
<evidence type="ECO:0000256" key="7">
    <source>
        <dbReference type="PROSITE-ProRule" id="PRU00196"/>
    </source>
</evidence>
<keyword evidence="10" id="KW-1185">Reference proteome</keyword>
<name>A0A401TIP3_CHIPU</name>
<dbReference type="PANTHER" id="PTHR48071:SF15">
    <property type="entry name" value="SRCR DOMAIN-CONTAINING PROTEIN"/>
    <property type="match status" value="1"/>
</dbReference>
<keyword evidence="4" id="KW-0677">Repeat</keyword>
<dbReference type="OMA" id="CTHRNDI"/>
<dbReference type="Gene3D" id="3.10.250.10">
    <property type="entry name" value="SRCR-like domain"/>
    <property type="match status" value="2"/>
</dbReference>
<dbReference type="GO" id="GO:0005886">
    <property type="term" value="C:plasma membrane"/>
    <property type="evidence" value="ECO:0007669"/>
    <property type="project" value="TreeGrafter"/>
</dbReference>
<dbReference type="InterPro" id="IPR001190">
    <property type="entry name" value="SRCR"/>
</dbReference>
<feature type="domain" description="SRCR" evidence="8">
    <location>
        <begin position="42"/>
        <end position="142"/>
    </location>
</feature>
<dbReference type="AlphaFoldDB" id="A0A401TIP3"/>
<dbReference type="FunFam" id="3.10.250.10:FF:000006">
    <property type="entry name" value="neurotrypsin isoform X2"/>
    <property type="match status" value="1"/>
</dbReference>
<proteinExistence type="predicted"/>
<evidence type="ECO:0000259" key="8">
    <source>
        <dbReference type="PROSITE" id="PS50287"/>
    </source>
</evidence>
<dbReference type="Pfam" id="PF00530">
    <property type="entry name" value="SRCR"/>
    <property type="match status" value="2"/>
</dbReference>
<dbReference type="PANTHER" id="PTHR48071">
    <property type="entry name" value="SRCR DOMAIN-CONTAINING PROTEIN"/>
    <property type="match status" value="1"/>
</dbReference>
<gene>
    <name evidence="9" type="ORF">chiPu_0026863</name>
</gene>
<dbReference type="PROSITE" id="PS50287">
    <property type="entry name" value="SRCR_2"/>
    <property type="match status" value="2"/>
</dbReference>
<dbReference type="STRING" id="137246.A0A401TIP3"/>
<dbReference type="GO" id="GO:0005615">
    <property type="term" value="C:extracellular space"/>
    <property type="evidence" value="ECO:0007669"/>
    <property type="project" value="TreeGrafter"/>
</dbReference>
<evidence type="ECO:0000256" key="4">
    <source>
        <dbReference type="ARBA" id="ARBA00022737"/>
    </source>
</evidence>
<feature type="disulfide bond" evidence="7">
    <location>
        <begin position="6"/>
        <end position="16"/>
    </location>
</feature>
<dbReference type="Proteomes" id="UP000287033">
    <property type="component" value="Unassembled WGS sequence"/>
</dbReference>
<evidence type="ECO:0000256" key="1">
    <source>
        <dbReference type="ARBA" id="ARBA00004613"/>
    </source>
</evidence>
<comment type="caution">
    <text evidence="7">Lacks conserved residue(s) required for the propagation of feature annotation.</text>
</comment>
<keyword evidence="5 7" id="KW-1015">Disulfide bond</keyword>
<evidence type="ECO:0000313" key="10">
    <source>
        <dbReference type="Proteomes" id="UP000287033"/>
    </source>
</evidence>
<dbReference type="SUPFAM" id="SSF56487">
    <property type="entry name" value="SRCR-like"/>
    <property type="match status" value="2"/>
</dbReference>
<sequence>MDNVRCNGNESALDQCSANPQVGSNCTHRNDIGVVCSGPVSVRLVNGTNMCSGRVEVYRNSFWGTICDNSWDKNESDVVCRMLNCGTAVSAPGGSQYGAGTGNIWLDSVNCSGTETALDQCPANPQVGINCTHSRDAAVICSGKSIEPAPMC</sequence>